<reference evidence="1 2" key="1">
    <citation type="submission" date="2015-09" db="EMBL/GenBank/DDBJ databases">
        <title>Identification and resolution of microdiversity through metagenomic sequencing of parallel consortia.</title>
        <authorList>
            <person name="Nelson W.C."/>
            <person name="Romine M.F."/>
            <person name="Lindemann S.R."/>
        </authorList>
    </citation>
    <scope>NUCLEOTIDE SEQUENCE [LARGE SCALE GENOMIC DNA]</scope>
    <source>
        <strain evidence="1">HL-49</strain>
    </source>
</reference>
<evidence type="ECO:0000313" key="1">
    <source>
        <dbReference type="EMBL" id="KPQ14264.1"/>
    </source>
</evidence>
<accession>A0A0P7Y830</accession>
<organism evidence="1 2">
    <name type="scientific">Algoriphagus marincola HL-49</name>
    <dbReference type="NCBI Taxonomy" id="1305737"/>
    <lineage>
        <taxon>Bacteria</taxon>
        <taxon>Pseudomonadati</taxon>
        <taxon>Bacteroidota</taxon>
        <taxon>Cytophagia</taxon>
        <taxon>Cytophagales</taxon>
        <taxon>Cyclobacteriaceae</taxon>
        <taxon>Algoriphagus</taxon>
    </lineage>
</organism>
<sequence>MGITPTLKAIHICNSHQPMLKPKIAKEYVFANADRRPKMNTERTTACMRNSGFSAKSKVCAFNESLYLTESEVLFNSLLLIHAKRFMP</sequence>
<comment type="caution">
    <text evidence="1">The sequence shown here is derived from an EMBL/GenBank/DDBJ whole genome shotgun (WGS) entry which is preliminary data.</text>
</comment>
<protein>
    <submittedName>
        <fullName evidence="1">Uncharacterized protein</fullName>
    </submittedName>
</protein>
<gene>
    <name evidence="1" type="ORF">HLUCCX10_11045</name>
</gene>
<dbReference type="EMBL" id="LJXT01000068">
    <property type="protein sequence ID" value="KPQ14264.1"/>
    <property type="molecule type" value="Genomic_DNA"/>
</dbReference>
<dbReference type="Proteomes" id="UP000050421">
    <property type="component" value="Unassembled WGS sequence"/>
</dbReference>
<dbReference type="STRING" id="1305737.GCA_000526355_00177"/>
<name>A0A0P7Y830_9BACT</name>
<proteinExistence type="predicted"/>
<dbReference type="AlphaFoldDB" id="A0A0P7Y830"/>
<dbReference type="PATRIC" id="fig|1305737.6.peg.3052"/>
<evidence type="ECO:0000313" key="2">
    <source>
        <dbReference type="Proteomes" id="UP000050421"/>
    </source>
</evidence>